<evidence type="ECO:0000259" key="9">
    <source>
        <dbReference type="Pfam" id="PF01243"/>
    </source>
</evidence>
<accession>A0A399QMY7</accession>
<protein>
    <recommendedName>
        <fullName evidence="6">Pyridoxine/pyridoxamine 5'-phosphate oxidase</fullName>
        <ecNumber evidence="6">1.4.3.5</ecNumber>
    </recommendedName>
    <alternativeName>
        <fullName evidence="6">PNP/PMP oxidase</fullName>
        <shortName evidence="6">PNPOx</shortName>
    </alternativeName>
    <alternativeName>
        <fullName evidence="6">Pyridoxal 5'-phosphate synthase</fullName>
    </alternativeName>
</protein>
<evidence type="ECO:0000313" key="12">
    <source>
        <dbReference type="Proteomes" id="UP000265431"/>
    </source>
</evidence>
<dbReference type="EC" id="1.4.3.5" evidence="6"/>
<dbReference type="SUPFAM" id="SSF50475">
    <property type="entry name" value="FMN-binding split barrel"/>
    <property type="match status" value="1"/>
</dbReference>
<comment type="subunit">
    <text evidence="6">Homodimer.</text>
</comment>
<dbReference type="UniPathway" id="UPA01068">
    <property type="reaction ID" value="UER00304"/>
</dbReference>
<feature type="binding site" evidence="6 7">
    <location>
        <position position="112"/>
    </location>
    <ligand>
        <name>FMN</name>
        <dbReference type="ChEBI" id="CHEBI:58210"/>
    </ligand>
</feature>
<keyword evidence="12" id="KW-1185">Reference proteome</keyword>
<dbReference type="HAMAP" id="MF_01629">
    <property type="entry name" value="PdxH"/>
    <property type="match status" value="1"/>
</dbReference>
<evidence type="ECO:0000256" key="3">
    <source>
        <dbReference type="ARBA" id="ARBA00022643"/>
    </source>
</evidence>
<feature type="binding site" evidence="6">
    <location>
        <position position="130"/>
    </location>
    <ligand>
        <name>substrate</name>
    </ligand>
</feature>
<dbReference type="PANTHER" id="PTHR10851:SF0">
    <property type="entry name" value="PYRIDOXINE-5'-PHOSPHATE OXIDASE"/>
    <property type="match status" value="1"/>
</dbReference>
<keyword evidence="4 6" id="KW-0560">Oxidoreductase</keyword>
<feature type="binding site" evidence="6 7">
    <location>
        <position position="193"/>
    </location>
    <ligand>
        <name>FMN</name>
        <dbReference type="ChEBI" id="CHEBI:58210"/>
    </ligand>
</feature>
<dbReference type="Pfam" id="PF01243">
    <property type="entry name" value="PNPOx_N"/>
    <property type="match status" value="1"/>
</dbReference>
<dbReference type="InterPro" id="IPR012349">
    <property type="entry name" value="Split_barrel_FMN-bd"/>
</dbReference>
<comment type="caution">
    <text evidence="6">Lacks conserved residue(s) required for the propagation of feature annotation.</text>
</comment>
<dbReference type="InterPro" id="IPR019576">
    <property type="entry name" value="Pyridoxamine_oxidase_dimer_C"/>
</dbReference>
<comment type="catalytic activity">
    <reaction evidence="6">
        <text>pyridoxamine 5'-phosphate + O2 + H2O = pyridoxal 5'-phosphate + H2O2 + NH4(+)</text>
        <dbReference type="Rhea" id="RHEA:15817"/>
        <dbReference type="ChEBI" id="CHEBI:15377"/>
        <dbReference type="ChEBI" id="CHEBI:15379"/>
        <dbReference type="ChEBI" id="CHEBI:16240"/>
        <dbReference type="ChEBI" id="CHEBI:28938"/>
        <dbReference type="ChEBI" id="CHEBI:58451"/>
        <dbReference type="ChEBI" id="CHEBI:597326"/>
        <dbReference type="EC" id="1.4.3.5"/>
    </reaction>
</comment>
<feature type="binding site" evidence="6 7">
    <location>
        <begin position="83"/>
        <end position="84"/>
    </location>
    <ligand>
        <name>FMN</name>
        <dbReference type="ChEBI" id="CHEBI:58210"/>
    </ligand>
</feature>
<dbReference type="OrthoDB" id="9780392at2"/>
<dbReference type="AlphaFoldDB" id="A0A399QMY7"/>
<proteinExistence type="inferred from homology"/>
<comment type="similarity">
    <text evidence="1 6">Belongs to the pyridoxamine 5'-phosphate oxidase family.</text>
</comment>
<dbReference type="PROSITE" id="PS01064">
    <property type="entry name" value="PYRIDOX_OXIDASE"/>
    <property type="match status" value="1"/>
</dbReference>
<feature type="binding site" evidence="6 7">
    <location>
        <begin position="68"/>
        <end position="73"/>
    </location>
    <ligand>
        <name>FMN</name>
        <dbReference type="ChEBI" id="CHEBI:58210"/>
    </ligand>
</feature>
<dbReference type="InterPro" id="IPR011576">
    <property type="entry name" value="Pyridox_Oxase_N"/>
</dbReference>
<reference evidence="11 12" key="1">
    <citation type="submission" date="2018-08" db="EMBL/GenBank/DDBJ databases">
        <title>Henriciella mobilis sp. nov., isolated from seawater.</title>
        <authorList>
            <person name="Cheng H."/>
            <person name="Wu Y.-H."/>
            <person name="Xu X.-W."/>
            <person name="Guo L.-L."/>
        </authorList>
    </citation>
    <scope>NUCLEOTIDE SEQUENCE [LARGE SCALE GENOMIC DNA]</scope>
    <source>
        <strain evidence="11 12">CCUG66934</strain>
    </source>
</reference>
<dbReference type="InterPro" id="IPR019740">
    <property type="entry name" value="Pyridox_Oxase_CS"/>
</dbReference>
<dbReference type="GO" id="GO:0004733">
    <property type="term" value="F:pyridoxamine phosphate oxidase activity"/>
    <property type="evidence" value="ECO:0007669"/>
    <property type="project" value="UniProtKB-UniRule"/>
</dbReference>
<evidence type="ECO:0000256" key="5">
    <source>
        <dbReference type="ARBA" id="ARBA00023096"/>
    </source>
</evidence>
<evidence type="ECO:0000259" key="10">
    <source>
        <dbReference type="Pfam" id="PF10590"/>
    </source>
</evidence>
<dbReference type="PANTHER" id="PTHR10851">
    <property type="entry name" value="PYRIDOXINE-5-PHOSPHATE OXIDASE"/>
    <property type="match status" value="1"/>
</dbReference>
<evidence type="ECO:0000256" key="8">
    <source>
        <dbReference type="SAM" id="MobiDB-lite"/>
    </source>
</evidence>
<keyword evidence="3 6" id="KW-0288">FMN</keyword>
<dbReference type="NCBIfam" id="TIGR00558">
    <property type="entry name" value="pdxH"/>
    <property type="match status" value="1"/>
</dbReference>
<comment type="catalytic activity">
    <reaction evidence="6">
        <text>pyridoxine 5'-phosphate + O2 = pyridoxal 5'-phosphate + H2O2</text>
        <dbReference type="Rhea" id="RHEA:15149"/>
        <dbReference type="ChEBI" id="CHEBI:15379"/>
        <dbReference type="ChEBI" id="CHEBI:16240"/>
        <dbReference type="ChEBI" id="CHEBI:58589"/>
        <dbReference type="ChEBI" id="CHEBI:597326"/>
        <dbReference type="EC" id="1.4.3.5"/>
    </reaction>
</comment>
<dbReference type="GO" id="GO:0008615">
    <property type="term" value="P:pyridoxine biosynthetic process"/>
    <property type="evidence" value="ECO:0007669"/>
    <property type="project" value="UniProtKB-UniRule"/>
</dbReference>
<dbReference type="Pfam" id="PF10590">
    <property type="entry name" value="PNP_phzG_C"/>
    <property type="match status" value="1"/>
</dbReference>
<comment type="caution">
    <text evidence="11">The sequence shown here is derived from an EMBL/GenBank/DDBJ whole genome shotgun (WGS) entry which is preliminary data.</text>
</comment>
<dbReference type="GO" id="GO:0010181">
    <property type="term" value="F:FMN binding"/>
    <property type="evidence" value="ECO:0007669"/>
    <property type="project" value="UniProtKB-UniRule"/>
</dbReference>
<dbReference type="Gene3D" id="2.30.110.10">
    <property type="entry name" value="Electron Transport, Fmn-binding Protein, Chain A"/>
    <property type="match status" value="1"/>
</dbReference>
<evidence type="ECO:0000313" key="11">
    <source>
        <dbReference type="EMBL" id="RIJ20336.1"/>
    </source>
</evidence>
<gene>
    <name evidence="6 11" type="primary">pdxH</name>
    <name evidence="11" type="ORF">D1224_14490</name>
</gene>
<evidence type="ECO:0000256" key="4">
    <source>
        <dbReference type="ARBA" id="ARBA00023002"/>
    </source>
</evidence>
<evidence type="ECO:0000256" key="6">
    <source>
        <dbReference type="HAMAP-Rule" id="MF_01629"/>
    </source>
</evidence>
<evidence type="ECO:0000256" key="2">
    <source>
        <dbReference type="ARBA" id="ARBA00022630"/>
    </source>
</evidence>
<feature type="region of interest" description="Disordered" evidence="8">
    <location>
        <begin position="1"/>
        <end position="23"/>
    </location>
</feature>
<keyword evidence="5 6" id="KW-0664">Pyridoxine biosynthesis</keyword>
<feature type="binding site" evidence="6">
    <location>
        <position position="138"/>
    </location>
    <ligand>
        <name>substrate</name>
    </ligand>
</feature>
<dbReference type="Proteomes" id="UP000265431">
    <property type="component" value="Unassembled WGS sequence"/>
</dbReference>
<comment type="pathway">
    <text evidence="6">Cofactor metabolism; pyridoxal 5'-phosphate salvage; pyridoxal 5'-phosphate from pyridoxamine 5'-phosphate: step 1/1.</text>
</comment>
<organism evidence="11 12">
    <name type="scientific">Henriciella barbarensis</name>
    <dbReference type="NCBI Taxonomy" id="86342"/>
    <lineage>
        <taxon>Bacteria</taxon>
        <taxon>Pseudomonadati</taxon>
        <taxon>Pseudomonadota</taxon>
        <taxon>Alphaproteobacteria</taxon>
        <taxon>Hyphomonadales</taxon>
        <taxon>Hyphomonadaceae</taxon>
        <taxon>Henriciella</taxon>
    </lineage>
</organism>
<feature type="binding site" evidence="6 7">
    <location>
        <position position="203"/>
    </location>
    <ligand>
        <name>FMN</name>
        <dbReference type="ChEBI" id="CHEBI:58210"/>
    </ligand>
</feature>
<comment type="cofactor">
    <cofactor evidence="6 7">
        <name>FMN</name>
        <dbReference type="ChEBI" id="CHEBI:58210"/>
    </cofactor>
    <text evidence="6 7">Binds 1 FMN per subunit.</text>
</comment>
<keyword evidence="2 6" id="KW-0285">Flavoprotein</keyword>
<dbReference type="EMBL" id="QWGB01000014">
    <property type="protein sequence ID" value="RIJ20336.1"/>
    <property type="molecule type" value="Genomic_DNA"/>
</dbReference>
<feature type="binding site" evidence="6">
    <location>
        <position position="134"/>
    </location>
    <ligand>
        <name>substrate</name>
    </ligand>
</feature>
<comment type="pathway">
    <text evidence="6">Cofactor metabolism; pyridoxal 5'-phosphate salvage; pyridoxal 5'-phosphate from pyridoxine 5'-phosphate: step 1/1.</text>
</comment>
<feature type="domain" description="Pyridoxine 5'-phosphate oxidase dimerisation C-terminal" evidence="10">
    <location>
        <begin position="180"/>
        <end position="220"/>
    </location>
</feature>
<evidence type="ECO:0000256" key="7">
    <source>
        <dbReference type="PIRSR" id="PIRSR000190-2"/>
    </source>
</evidence>
<dbReference type="NCBIfam" id="NF004231">
    <property type="entry name" value="PRK05679.1"/>
    <property type="match status" value="1"/>
</dbReference>
<feature type="binding site" evidence="6 7">
    <location>
        <position position="90"/>
    </location>
    <ligand>
        <name>FMN</name>
        <dbReference type="ChEBI" id="CHEBI:58210"/>
    </ligand>
</feature>
<comment type="function">
    <text evidence="6">Catalyzes the oxidation of either pyridoxine 5'-phosphate (PNP) or pyridoxamine 5'-phosphate (PMP) into pyridoxal 5'-phosphate (PLP).</text>
</comment>
<feature type="binding site" evidence="6">
    <location>
        <begin position="199"/>
        <end position="201"/>
    </location>
    <ligand>
        <name>substrate</name>
    </ligand>
</feature>
<evidence type="ECO:0000256" key="1">
    <source>
        <dbReference type="ARBA" id="ARBA00007301"/>
    </source>
</evidence>
<dbReference type="RefSeq" id="WP_119380653.1">
    <property type="nucleotide sequence ID" value="NZ_QWGB01000014.1"/>
</dbReference>
<feature type="binding site" evidence="6">
    <location>
        <position position="73"/>
    </location>
    <ligand>
        <name>substrate</name>
    </ligand>
</feature>
<dbReference type="PIRSF" id="PIRSF000190">
    <property type="entry name" value="Pyd_amn-ph_oxd"/>
    <property type="match status" value="1"/>
</dbReference>
<feature type="binding site" evidence="6 7">
    <location>
        <begin position="147"/>
        <end position="148"/>
    </location>
    <ligand>
        <name>FMN</name>
        <dbReference type="ChEBI" id="CHEBI:58210"/>
    </ligand>
</feature>
<sequence>MSDKSVIPPTPTEADYKRDSEGNPLIPDVADPLALFRDWMAIAREKELNDSNAMSLATVDGYGRPDVRVVLLKSVGEEGFTFYTNFESAKGEQLKASLQAALGFHWKSLRRQVRVRGSVISVPDAEADEYFASRAKASRISAIASDQSRPLPSRDVFAERIEALQDKYADRDDIPRPDNWGGYRVVPESIEFWQDQAFRMHDRLKFTMKNGVWAPERLYP</sequence>
<name>A0A399QMY7_9PROT</name>
<dbReference type="InterPro" id="IPR000659">
    <property type="entry name" value="Pyridox_Oxase"/>
</dbReference>
<feature type="domain" description="Pyridoxamine 5'-phosphate oxidase N-terminal" evidence="9">
    <location>
        <begin position="46"/>
        <end position="165"/>
    </location>
</feature>